<comment type="similarity">
    <text evidence="2">Belongs to the bacterial solute-binding protein 5 family.</text>
</comment>
<protein>
    <recommendedName>
        <fullName evidence="5">Solute-binding protein family 5 domain-containing protein</fullName>
    </recommendedName>
</protein>
<evidence type="ECO:0000313" key="7">
    <source>
        <dbReference type="Proteomes" id="UP000298588"/>
    </source>
</evidence>
<dbReference type="PIRSF" id="PIRSF002741">
    <property type="entry name" value="MppA"/>
    <property type="match status" value="1"/>
</dbReference>
<dbReference type="InterPro" id="IPR000914">
    <property type="entry name" value="SBP_5_dom"/>
</dbReference>
<dbReference type="PANTHER" id="PTHR30290">
    <property type="entry name" value="PERIPLASMIC BINDING COMPONENT OF ABC TRANSPORTER"/>
    <property type="match status" value="1"/>
</dbReference>
<dbReference type="GO" id="GO:0015833">
    <property type="term" value="P:peptide transport"/>
    <property type="evidence" value="ECO:0007669"/>
    <property type="project" value="TreeGrafter"/>
</dbReference>
<dbReference type="InterPro" id="IPR006311">
    <property type="entry name" value="TAT_signal"/>
</dbReference>
<dbReference type="GO" id="GO:0043190">
    <property type="term" value="C:ATP-binding cassette (ABC) transporter complex"/>
    <property type="evidence" value="ECO:0007669"/>
    <property type="project" value="InterPro"/>
</dbReference>
<dbReference type="Gene3D" id="3.90.76.10">
    <property type="entry name" value="Dipeptide-binding Protein, Domain 1"/>
    <property type="match status" value="1"/>
</dbReference>
<dbReference type="PROSITE" id="PS51318">
    <property type="entry name" value="TAT"/>
    <property type="match status" value="1"/>
</dbReference>
<dbReference type="Proteomes" id="UP000298588">
    <property type="component" value="Chromosome"/>
</dbReference>
<dbReference type="OrthoDB" id="9803988at2"/>
<evidence type="ECO:0000256" key="2">
    <source>
        <dbReference type="ARBA" id="ARBA00005695"/>
    </source>
</evidence>
<feature type="signal peptide" evidence="4">
    <location>
        <begin position="1"/>
        <end position="33"/>
    </location>
</feature>
<evidence type="ECO:0000256" key="1">
    <source>
        <dbReference type="ARBA" id="ARBA00004418"/>
    </source>
</evidence>
<dbReference type="Gene3D" id="3.10.105.10">
    <property type="entry name" value="Dipeptide-binding Protein, Domain 3"/>
    <property type="match status" value="1"/>
</dbReference>
<dbReference type="InterPro" id="IPR030678">
    <property type="entry name" value="Peptide/Ni-bd"/>
</dbReference>
<dbReference type="InterPro" id="IPR039424">
    <property type="entry name" value="SBP_5"/>
</dbReference>
<organism evidence="6 7">
    <name type="scientific">Phreatobacter aquaticus</name>
    <dbReference type="NCBI Taxonomy" id="2570229"/>
    <lineage>
        <taxon>Bacteria</taxon>
        <taxon>Pseudomonadati</taxon>
        <taxon>Pseudomonadota</taxon>
        <taxon>Alphaproteobacteria</taxon>
        <taxon>Hyphomicrobiales</taxon>
        <taxon>Phreatobacteraceae</taxon>
        <taxon>Phreatobacter</taxon>
    </lineage>
</organism>
<dbReference type="Pfam" id="PF00496">
    <property type="entry name" value="SBP_bac_5"/>
    <property type="match status" value="1"/>
</dbReference>
<comment type="subcellular location">
    <subcellularLocation>
        <location evidence="1">Periplasm</location>
    </subcellularLocation>
</comment>
<evidence type="ECO:0000259" key="5">
    <source>
        <dbReference type="Pfam" id="PF00496"/>
    </source>
</evidence>
<gene>
    <name evidence="6" type="ORF">E8L99_18275</name>
</gene>
<dbReference type="RefSeq" id="WP_137100894.1">
    <property type="nucleotide sequence ID" value="NZ_CP039865.1"/>
</dbReference>
<dbReference type="AlphaFoldDB" id="A0A4D7QKE9"/>
<dbReference type="GO" id="GO:1904680">
    <property type="term" value="F:peptide transmembrane transporter activity"/>
    <property type="evidence" value="ECO:0007669"/>
    <property type="project" value="TreeGrafter"/>
</dbReference>
<keyword evidence="7" id="KW-1185">Reference proteome</keyword>
<dbReference type="GO" id="GO:0030288">
    <property type="term" value="C:outer membrane-bounded periplasmic space"/>
    <property type="evidence" value="ECO:0007669"/>
    <property type="project" value="UniProtKB-ARBA"/>
</dbReference>
<evidence type="ECO:0000256" key="4">
    <source>
        <dbReference type="SAM" id="SignalP"/>
    </source>
</evidence>
<feature type="domain" description="Solute-binding protein family 5" evidence="5">
    <location>
        <begin position="82"/>
        <end position="403"/>
    </location>
</feature>
<dbReference type="PANTHER" id="PTHR30290:SF38">
    <property type="entry name" value="D,D-DIPEPTIDE-BINDING PERIPLASMIC PROTEIN DDPA-RELATED"/>
    <property type="match status" value="1"/>
</dbReference>
<dbReference type="SUPFAM" id="SSF53850">
    <property type="entry name" value="Periplasmic binding protein-like II"/>
    <property type="match status" value="1"/>
</dbReference>
<evidence type="ECO:0000313" key="6">
    <source>
        <dbReference type="EMBL" id="QCK87565.1"/>
    </source>
</evidence>
<name>A0A4D7QKE9_9HYPH</name>
<dbReference type="EMBL" id="CP039865">
    <property type="protein sequence ID" value="QCK87565.1"/>
    <property type="molecule type" value="Genomic_DNA"/>
</dbReference>
<sequence>MTKLTPDATRRTLLKGSGAALALASLAGVQASAQTTGRRVTVAIPVSPRVLEPVREVSNVLFRIAYNIFDTLIAVDYRDNAKLKPGLATAWRRTEPRVLELDLREGVRFHNGDLLTAEDVAFTFGPERVSDPKSPGHALSRTFLGSIERVEAIGPRQVRVVTRAPDPLIEQRLAGWAAQIISKRAFLAAGSFDAWEKAPVGTGPFAVSQFNVDRQITLRAHDDYFGGAPTVRELVFRVVPELSSRLNALATGEADIITELSPDHFSTVGAMAGREIVGGPIQNIRVLAYDKNHPVLADARIRRALGLAIDRKAIVDALYAGRTTIPPGHQNPAYGDLYMPDYPAPAFDLDKARALVKEAGYSGQPIPYRILPNYYTLQLQTAQILVEMWRQAGLNIDLQVRENIGAVINPPEGRGIRDWSNTIFWNDPAGVLVRLFGPNGPTQQVYREWSNAEFNQNAAVLTSSLDTAERKRAFRRMLEIFDNDDPAGTVLHDLTMFYGKRKDVPWQPYPIEYMDFRPANMG</sequence>
<proteinExistence type="inferred from homology"/>
<dbReference type="KEGG" id="paqt:E8L99_18275"/>
<dbReference type="CDD" id="cd08515">
    <property type="entry name" value="PBP2_NikA_DppA_OppA_like_10"/>
    <property type="match status" value="1"/>
</dbReference>
<accession>A0A4D7QKE9</accession>
<evidence type="ECO:0000256" key="3">
    <source>
        <dbReference type="ARBA" id="ARBA00022729"/>
    </source>
</evidence>
<keyword evidence="3 4" id="KW-0732">Signal</keyword>
<feature type="chain" id="PRO_5020300973" description="Solute-binding protein family 5 domain-containing protein" evidence="4">
    <location>
        <begin position="34"/>
        <end position="522"/>
    </location>
</feature>
<dbReference type="Gene3D" id="3.40.190.10">
    <property type="entry name" value="Periplasmic binding protein-like II"/>
    <property type="match status" value="1"/>
</dbReference>
<reference evidence="6 7" key="1">
    <citation type="submission" date="2019-04" db="EMBL/GenBank/DDBJ databases">
        <title>Phreatobacter aquaticus sp. nov.</title>
        <authorList>
            <person name="Choi A."/>
            <person name="Baek K."/>
        </authorList>
    </citation>
    <scope>NUCLEOTIDE SEQUENCE [LARGE SCALE GENOMIC DNA]</scope>
    <source>
        <strain evidence="6 7">NMCR1094</strain>
    </source>
</reference>